<keyword evidence="1" id="KW-0689">Ribosomal protein</keyword>
<evidence type="ECO:0000256" key="2">
    <source>
        <dbReference type="ARBA" id="ARBA00023274"/>
    </source>
</evidence>
<reference evidence="4 5" key="1">
    <citation type="submission" date="2022-09" db="EMBL/GenBank/DDBJ databases">
        <authorList>
            <person name="Palmer J.M."/>
        </authorList>
    </citation>
    <scope>NUCLEOTIDE SEQUENCE [LARGE SCALE GENOMIC DNA]</scope>
    <source>
        <strain evidence="4 5">DSM 7382</strain>
    </source>
</reference>
<evidence type="ECO:0000313" key="5">
    <source>
        <dbReference type="Proteomes" id="UP001385951"/>
    </source>
</evidence>
<gene>
    <name evidence="4" type="ORF">QCA50_000604</name>
</gene>
<dbReference type="GO" id="GO:0005840">
    <property type="term" value="C:ribosome"/>
    <property type="evidence" value="ECO:0007669"/>
    <property type="project" value="UniProtKB-KW"/>
</dbReference>
<dbReference type="EMBL" id="JASBNA010000001">
    <property type="protein sequence ID" value="KAK7695965.1"/>
    <property type="molecule type" value="Genomic_DNA"/>
</dbReference>
<proteinExistence type="predicted"/>
<keyword evidence="5" id="KW-1185">Reference proteome</keyword>
<keyword evidence="2" id="KW-0687">Ribonucleoprotein</keyword>
<dbReference type="Proteomes" id="UP001385951">
    <property type="component" value="Unassembled WGS sequence"/>
</dbReference>
<evidence type="ECO:0000256" key="3">
    <source>
        <dbReference type="ARBA" id="ARBA00035264"/>
    </source>
</evidence>
<dbReference type="Gene3D" id="4.10.640.10">
    <property type="entry name" value="Ribosomal protein S18"/>
    <property type="match status" value="1"/>
</dbReference>
<name>A0AAW0GZX7_9APHY</name>
<dbReference type="Pfam" id="PF01084">
    <property type="entry name" value="Ribosomal_S18"/>
    <property type="match status" value="1"/>
</dbReference>
<evidence type="ECO:0000313" key="4">
    <source>
        <dbReference type="EMBL" id="KAK7695965.1"/>
    </source>
</evidence>
<organism evidence="4 5">
    <name type="scientific">Cerrena zonata</name>
    <dbReference type="NCBI Taxonomy" id="2478898"/>
    <lineage>
        <taxon>Eukaryota</taxon>
        <taxon>Fungi</taxon>
        <taxon>Dikarya</taxon>
        <taxon>Basidiomycota</taxon>
        <taxon>Agaricomycotina</taxon>
        <taxon>Agaricomycetes</taxon>
        <taxon>Polyporales</taxon>
        <taxon>Cerrenaceae</taxon>
        <taxon>Cerrena</taxon>
    </lineage>
</organism>
<dbReference type="SUPFAM" id="SSF46911">
    <property type="entry name" value="Ribosomal protein S18"/>
    <property type="match status" value="1"/>
</dbReference>
<comment type="caution">
    <text evidence="4">The sequence shown here is derived from an EMBL/GenBank/DDBJ whole genome shotgun (WGS) entry which is preliminary data.</text>
</comment>
<dbReference type="GO" id="GO:0003735">
    <property type="term" value="F:structural constituent of ribosome"/>
    <property type="evidence" value="ECO:0007669"/>
    <property type="project" value="InterPro"/>
</dbReference>
<evidence type="ECO:0000256" key="1">
    <source>
        <dbReference type="ARBA" id="ARBA00022980"/>
    </source>
</evidence>
<dbReference type="InterPro" id="IPR001648">
    <property type="entry name" value="Ribosomal_bS18"/>
</dbReference>
<protein>
    <recommendedName>
        <fullName evidence="3">Small ribosomal subunit protein bS18m</fullName>
    </recommendedName>
</protein>
<dbReference type="GO" id="GO:0006412">
    <property type="term" value="P:translation"/>
    <property type="evidence" value="ECO:0007669"/>
    <property type="project" value="InterPro"/>
</dbReference>
<dbReference type="GO" id="GO:1990904">
    <property type="term" value="C:ribonucleoprotein complex"/>
    <property type="evidence" value="ECO:0007669"/>
    <property type="project" value="UniProtKB-KW"/>
</dbReference>
<accession>A0AAW0GZX7</accession>
<sequence length="185" mass="20534">MFTRALRSVASKSQRQWLSHSASGPSAIRLSSTKANSGSDFGILASTFEDTPIAPKTQAPPSTGPRAPLMNLHIPEMVKRRFIKPSDLGFEARTVLRHPSKRPLLGPSVKESKRRDLFHQLGIDPLHESFNSSLLSSYVTGMGKIKGRSETGLTWKSQRRLGKSIRRAKMIGIIPILCKRTLFRS</sequence>
<dbReference type="PRINTS" id="PR00974">
    <property type="entry name" value="RIBOSOMALS18"/>
</dbReference>
<dbReference type="AlphaFoldDB" id="A0AAW0GZX7"/>
<dbReference type="InterPro" id="IPR036870">
    <property type="entry name" value="Ribosomal_bS18_sf"/>
</dbReference>